<organism evidence="1 2">
    <name type="scientific">Eisenbergiella massiliensis</name>
    <dbReference type="NCBI Taxonomy" id="1720294"/>
    <lineage>
        <taxon>Bacteria</taxon>
        <taxon>Bacillati</taxon>
        <taxon>Bacillota</taxon>
        <taxon>Clostridia</taxon>
        <taxon>Lachnospirales</taxon>
        <taxon>Lachnospiraceae</taxon>
        <taxon>Eisenbergiella</taxon>
    </lineage>
</organism>
<evidence type="ECO:0000313" key="1">
    <source>
        <dbReference type="EMBL" id="RGE61192.1"/>
    </source>
</evidence>
<dbReference type="Pfam" id="PF12669">
    <property type="entry name" value="FeoB_associated"/>
    <property type="match status" value="1"/>
</dbReference>
<sequence>MLVTGIILIGIVFYAIWAVRKIHKNRKNGSCCSGSCSGCVGKEYCSK</sequence>
<name>A0A3E3I6B1_9FIRM</name>
<comment type="caution">
    <text evidence="1">The sequence shown here is derived from an EMBL/GenBank/DDBJ whole genome shotgun (WGS) entry which is preliminary data.</text>
</comment>
<dbReference type="AlphaFoldDB" id="A0A3E3I6B1"/>
<reference evidence="1 2" key="1">
    <citation type="submission" date="2018-08" db="EMBL/GenBank/DDBJ databases">
        <title>A genome reference for cultivated species of the human gut microbiota.</title>
        <authorList>
            <person name="Zou Y."/>
            <person name="Xue W."/>
            <person name="Luo G."/>
        </authorList>
    </citation>
    <scope>NUCLEOTIDE SEQUENCE [LARGE SCALE GENOMIC DNA]</scope>
    <source>
        <strain evidence="1 2">AF26-4BH</strain>
    </source>
</reference>
<accession>A0A3E3I6B1</accession>
<gene>
    <name evidence="1" type="ORF">DWY69_29425</name>
</gene>
<dbReference type="EMBL" id="QVLU01000052">
    <property type="protein sequence ID" value="RGE61192.1"/>
    <property type="molecule type" value="Genomic_DNA"/>
</dbReference>
<dbReference type="Proteomes" id="UP000261166">
    <property type="component" value="Unassembled WGS sequence"/>
</dbReference>
<evidence type="ECO:0000313" key="2">
    <source>
        <dbReference type="Proteomes" id="UP000261166"/>
    </source>
</evidence>
<proteinExistence type="predicted"/>
<dbReference type="RefSeq" id="WP_080637114.1">
    <property type="nucleotide sequence ID" value="NZ_QVLU01000052.1"/>
</dbReference>
<protein>
    <submittedName>
        <fullName evidence="1">FeoB-associated Cys-rich membrane protein</fullName>
    </submittedName>
</protein>
<dbReference type="GeneID" id="75080182"/>